<dbReference type="Proteomes" id="UP001162885">
    <property type="component" value="Chromosome"/>
</dbReference>
<organism evidence="2 4">
    <name type="scientific">Mycolicibacterium boenickei</name>
    <dbReference type="NCBI Taxonomy" id="146017"/>
    <lineage>
        <taxon>Bacteria</taxon>
        <taxon>Bacillati</taxon>
        <taxon>Actinomycetota</taxon>
        <taxon>Actinomycetes</taxon>
        <taxon>Mycobacteriales</taxon>
        <taxon>Mycobacteriaceae</taxon>
        <taxon>Mycolicibacterium</taxon>
    </lineage>
</organism>
<reference evidence="1" key="2">
    <citation type="submission" date="2020-02" db="EMBL/GenBank/DDBJ databases">
        <authorList>
            <person name="Matsumoto Y."/>
            <person name="Motooka D."/>
            <person name="Nakamura S."/>
        </authorList>
    </citation>
    <scope>NUCLEOTIDE SEQUENCE</scope>
    <source>
        <strain evidence="1">JCM 15653</strain>
    </source>
</reference>
<protein>
    <submittedName>
        <fullName evidence="2">Uncharacterized protein</fullName>
    </submittedName>
</protein>
<reference evidence="1 3" key="1">
    <citation type="journal article" date="2019" name="Emerg. Microbes Infect.">
        <title>Comprehensive subspecies identification of 175 nontuberculous mycobacteria species based on 7547 genomic profiles.</title>
        <authorList>
            <person name="Matsumoto Y."/>
            <person name="Kinjo T."/>
            <person name="Motooka D."/>
            <person name="Nabeya D."/>
            <person name="Jung N."/>
            <person name="Uechi K."/>
            <person name="Horii T."/>
            <person name="Iida T."/>
            <person name="Fujita J."/>
            <person name="Nakamura S."/>
        </authorList>
    </citation>
    <scope>NUCLEOTIDE SEQUENCE [LARGE SCALE GENOMIC DNA]</scope>
    <source>
        <strain evidence="1 3">JCM 15653</strain>
    </source>
</reference>
<name>A0AAX2ZW79_9MYCO</name>
<dbReference type="AlphaFoldDB" id="A0AAX2ZW79"/>
<evidence type="ECO:0000313" key="1">
    <source>
        <dbReference type="EMBL" id="BBX89056.1"/>
    </source>
</evidence>
<accession>A0AAX2ZW79</accession>
<evidence type="ECO:0000313" key="3">
    <source>
        <dbReference type="Proteomes" id="UP000466683"/>
    </source>
</evidence>
<proteinExistence type="predicted"/>
<evidence type="ECO:0000313" key="4">
    <source>
        <dbReference type="Proteomes" id="UP001162885"/>
    </source>
</evidence>
<dbReference type="Proteomes" id="UP000466683">
    <property type="component" value="Chromosome"/>
</dbReference>
<dbReference type="RefSeq" id="WP_077738624.1">
    <property type="nucleotide sequence ID" value="NZ_AP022579.1"/>
</dbReference>
<sequence length="110" mass="12025">MTSPWGGLDAATADGKLYLHLEPDAVTNLETTAFKPYEEKLQAIIDNALDDTTGYFGANEKNELAKAMETAFNAKGKALTDYVREQLAQTQDFIKTAHDAAKALKENEAD</sequence>
<dbReference type="EMBL" id="CP060016">
    <property type="protein sequence ID" value="UNB99416.1"/>
    <property type="molecule type" value="Genomic_DNA"/>
</dbReference>
<reference evidence="2 4" key="3">
    <citation type="journal article" date="2022" name="BMC Genomics">
        <title>Comparative genome analysis of mycobacteria focusing on tRNA and non-coding RNA.</title>
        <authorList>
            <person name="Behra P.R.K."/>
            <person name="Pettersson B.M.F."/>
            <person name="Ramesh M."/>
            <person name="Das S."/>
            <person name="Dasgupta S."/>
            <person name="Kirsebom L.A."/>
        </authorList>
    </citation>
    <scope>NUCLEOTIDE SEQUENCE [LARGE SCALE GENOMIC DNA]</scope>
    <source>
        <strain evidence="2 4">DSM 44677</strain>
    </source>
</reference>
<gene>
    <name evidence="2" type="ORF">H5U98_28800</name>
    <name evidence="1" type="ORF">MBOE_07050</name>
</gene>
<keyword evidence="3" id="KW-1185">Reference proteome</keyword>
<dbReference type="EMBL" id="AP022579">
    <property type="protein sequence ID" value="BBX89056.1"/>
    <property type="molecule type" value="Genomic_DNA"/>
</dbReference>
<evidence type="ECO:0000313" key="2">
    <source>
        <dbReference type="EMBL" id="UNB99416.1"/>
    </source>
</evidence>